<reference evidence="5" key="2">
    <citation type="journal article" date="2021" name="PeerJ">
        <title>Extensive microbial diversity within the chicken gut microbiome revealed by metagenomics and culture.</title>
        <authorList>
            <person name="Gilroy R."/>
            <person name="Ravi A."/>
            <person name="Getino M."/>
            <person name="Pursley I."/>
            <person name="Horton D.L."/>
            <person name="Alikhan N.F."/>
            <person name="Baker D."/>
            <person name="Gharbi K."/>
            <person name="Hall N."/>
            <person name="Watson M."/>
            <person name="Adriaenssens E.M."/>
            <person name="Foster-Nyarko E."/>
            <person name="Jarju S."/>
            <person name="Secka A."/>
            <person name="Antonio M."/>
            <person name="Oren A."/>
            <person name="Chaudhuri R.R."/>
            <person name="La Ragione R."/>
            <person name="Hildebrand F."/>
            <person name="Pallen M.J."/>
        </authorList>
    </citation>
    <scope>NUCLEOTIDE SEQUENCE</scope>
    <source>
        <strain evidence="5">6086</strain>
    </source>
</reference>
<evidence type="ECO:0000259" key="4">
    <source>
        <dbReference type="PROSITE" id="PS50126"/>
    </source>
</evidence>
<accession>A0A9D1K281</accession>
<evidence type="ECO:0000313" key="6">
    <source>
        <dbReference type="Proteomes" id="UP000824141"/>
    </source>
</evidence>
<name>A0A9D1K281_9FIRM</name>
<keyword evidence="2 5" id="KW-0689">Ribosomal protein</keyword>
<keyword evidence="3" id="KW-0687">Ribonucleoprotein</keyword>
<dbReference type="SUPFAM" id="SSF50249">
    <property type="entry name" value="Nucleic acid-binding proteins"/>
    <property type="match status" value="2"/>
</dbReference>
<dbReference type="Gene3D" id="2.40.50.140">
    <property type="entry name" value="Nucleic acid-binding proteins"/>
    <property type="match status" value="2"/>
</dbReference>
<dbReference type="InterPro" id="IPR012340">
    <property type="entry name" value="NA-bd_OB-fold"/>
</dbReference>
<proteinExistence type="inferred from homology"/>
<feature type="domain" description="S1 motif" evidence="4">
    <location>
        <begin position="126"/>
        <end position="193"/>
    </location>
</feature>
<dbReference type="GO" id="GO:0022627">
    <property type="term" value="C:cytosolic small ribosomal subunit"/>
    <property type="evidence" value="ECO:0007669"/>
    <property type="project" value="TreeGrafter"/>
</dbReference>
<dbReference type="SMART" id="SM00316">
    <property type="entry name" value="S1"/>
    <property type="match status" value="2"/>
</dbReference>
<dbReference type="PANTHER" id="PTHR10724">
    <property type="entry name" value="30S RIBOSOMAL PROTEIN S1"/>
    <property type="match status" value="1"/>
</dbReference>
<dbReference type="GO" id="GO:0003735">
    <property type="term" value="F:structural constituent of ribosome"/>
    <property type="evidence" value="ECO:0007669"/>
    <property type="project" value="TreeGrafter"/>
</dbReference>
<evidence type="ECO:0000256" key="1">
    <source>
        <dbReference type="ARBA" id="ARBA00006767"/>
    </source>
</evidence>
<protein>
    <submittedName>
        <fullName evidence="5">30S ribosomal protein S1</fullName>
    </submittedName>
</protein>
<dbReference type="Pfam" id="PF00575">
    <property type="entry name" value="S1"/>
    <property type="match status" value="1"/>
</dbReference>
<reference evidence="5" key="1">
    <citation type="submission" date="2020-10" db="EMBL/GenBank/DDBJ databases">
        <authorList>
            <person name="Gilroy R."/>
        </authorList>
    </citation>
    <scope>NUCLEOTIDE SEQUENCE</scope>
    <source>
        <strain evidence="5">6086</strain>
    </source>
</reference>
<evidence type="ECO:0000313" key="5">
    <source>
        <dbReference type="EMBL" id="HIS79191.1"/>
    </source>
</evidence>
<dbReference type="InterPro" id="IPR050437">
    <property type="entry name" value="Ribos_protein_bS1-like"/>
</dbReference>
<dbReference type="Proteomes" id="UP000824141">
    <property type="component" value="Unassembled WGS sequence"/>
</dbReference>
<evidence type="ECO:0000256" key="3">
    <source>
        <dbReference type="ARBA" id="ARBA00023274"/>
    </source>
</evidence>
<organism evidence="5 6">
    <name type="scientific">Candidatus Caccousia stercoris</name>
    <dbReference type="NCBI Taxonomy" id="2840723"/>
    <lineage>
        <taxon>Bacteria</taxon>
        <taxon>Bacillati</taxon>
        <taxon>Bacillota</taxon>
        <taxon>Clostridia</taxon>
        <taxon>Eubacteriales</taxon>
        <taxon>Oscillospiraceae</taxon>
        <taxon>Oscillospiraceae incertae sedis</taxon>
        <taxon>Candidatus Caccousia</taxon>
    </lineage>
</organism>
<evidence type="ECO:0000256" key="2">
    <source>
        <dbReference type="ARBA" id="ARBA00022980"/>
    </source>
</evidence>
<comment type="similarity">
    <text evidence="1">Belongs to the bacterial ribosomal protein bS1 family.</text>
</comment>
<sequence length="318" mass="34810">MNTYYPEGWKMDTPENRAAMQSSSALQAAWSEGRILEARALLCDSAHNLVVDLGCMKGLIPREEGAIGIREGTARDIAIISRVNRPVCFLIQGFFKDEAGTTTALLSRRAAQEECRRMRLNHLVPGDVIPARVTHLESFGAFADVGCGVVALLPIDAISVSRIDHPRERLAPGMDIRTIVRSVEGTRITLTHKELLGTWAENAAQFHAGETVAGMIRSVEPYGVFVELSPNLAGLAESHEGAAAGLQASVYIKSILPARMKVKLIIIDTFRYPTQPSTPHYFFQGDHMDRFLYSPPECGKLVVTDFTIPPISGAARKL</sequence>
<dbReference type="GO" id="GO:0003729">
    <property type="term" value="F:mRNA binding"/>
    <property type="evidence" value="ECO:0007669"/>
    <property type="project" value="TreeGrafter"/>
</dbReference>
<dbReference type="PANTHER" id="PTHR10724:SF7">
    <property type="entry name" value="SMALL RIBOSOMAL SUBUNIT PROTEIN BS1C"/>
    <property type="match status" value="1"/>
</dbReference>
<dbReference type="PROSITE" id="PS50126">
    <property type="entry name" value="S1"/>
    <property type="match status" value="2"/>
</dbReference>
<dbReference type="AlphaFoldDB" id="A0A9D1K281"/>
<feature type="domain" description="S1 motif" evidence="4">
    <location>
        <begin position="209"/>
        <end position="235"/>
    </location>
</feature>
<dbReference type="InterPro" id="IPR003029">
    <property type="entry name" value="S1_domain"/>
</dbReference>
<gene>
    <name evidence="5" type="ORF">IAD03_07445</name>
</gene>
<comment type="caution">
    <text evidence="5">The sequence shown here is derived from an EMBL/GenBank/DDBJ whole genome shotgun (WGS) entry which is preliminary data.</text>
</comment>
<dbReference type="GO" id="GO:0006412">
    <property type="term" value="P:translation"/>
    <property type="evidence" value="ECO:0007669"/>
    <property type="project" value="TreeGrafter"/>
</dbReference>
<dbReference type="EMBL" id="DVJM01000152">
    <property type="protein sequence ID" value="HIS79191.1"/>
    <property type="molecule type" value="Genomic_DNA"/>
</dbReference>